<feature type="transmembrane region" description="Helical" evidence="7">
    <location>
        <begin position="12"/>
        <end position="32"/>
    </location>
</feature>
<protein>
    <recommendedName>
        <fullName evidence="8">Alpha 1,4-glycosyltransferase domain-containing protein</fullName>
    </recommendedName>
</protein>
<dbReference type="AlphaFoldDB" id="A0A8S1ASD6"/>
<dbReference type="SUPFAM" id="SSF53448">
    <property type="entry name" value="Nucleotide-diphospho-sugar transferases"/>
    <property type="match status" value="1"/>
</dbReference>
<comment type="similarity">
    <text evidence="2">Belongs to the glycosyltransferase 32 family.</text>
</comment>
<dbReference type="InterPro" id="IPR007577">
    <property type="entry name" value="GlycoTrfase_DXD_sugar-bd_CS"/>
</dbReference>
<dbReference type="PANTHER" id="PTHR12042">
    <property type="entry name" value="LACTOSYLCERAMIDE 4-ALPHA-GALACTOSYLTRANSFERASE ALPHA- 1,4-GALACTOSYLTRANSFERASE"/>
    <property type="match status" value="1"/>
</dbReference>
<dbReference type="OrthoDB" id="6339427at2759"/>
<dbReference type="InterPro" id="IPR051981">
    <property type="entry name" value="Glycosyltransf_32"/>
</dbReference>
<comment type="subcellular location">
    <subcellularLocation>
        <location evidence="1">Golgi apparatus membrane</location>
        <topology evidence="1">Single-pass type II membrane protein</topology>
    </subcellularLocation>
</comment>
<dbReference type="GO" id="GO:0006688">
    <property type="term" value="P:glycosphingolipid biosynthetic process"/>
    <property type="evidence" value="ECO:0007669"/>
    <property type="project" value="TreeGrafter"/>
</dbReference>
<dbReference type="EMBL" id="CADEBD010000388">
    <property type="protein sequence ID" value="CAB3253053.1"/>
    <property type="molecule type" value="Genomic_DNA"/>
</dbReference>
<dbReference type="Pfam" id="PF04488">
    <property type="entry name" value="Gly_transf_sug"/>
    <property type="match status" value="1"/>
</dbReference>
<evidence type="ECO:0000256" key="2">
    <source>
        <dbReference type="ARBA" id="ARBA00009003"/>
    </source>
</evidence>
<dbReference type="Gene3D" id="3.90.550.20">
    <property type="match status" value="1"/>
</dbReference>
<keyword evidence="7" id="KW-1133">Transmembrane helix</keyword>
<keyword evidence="4" id="KW-0808">Transferase</keyword>
<evidence type="ECO:0000256" key="1">
    <source>
        <dbReference type="ARBA" id="ARBA00004323"/>
    </source>
</evidence>
<evidence type="ECO:0000256" key="4">
    <source>
        <dbReference type="ARBA" id="ARBA00022679"/>
    </source>
</evidence>
<evidence type="ECO:0000313" key="10">
    <source>
        <dbReference type="Proteomes" id="UP000494256"/>
    </source>
</evidence>
<gene>
    <name evidence="9" type="ORF">APLA_LOCUS14212</name>
</gene>
<evidence type="ECO:0000256" key="6">
    <source>
        <dbReference type="ARBA" id="ARBA00023136"/>
    </source>
</evidence>
<organism evidence="9 10">
    <name type="scientific">Arctia plantaginis</name>
    <name type="common">Wood tiger moth</name>
    <name type="synonym">Phalaena plantaginis</name>
    <dbReference type="NCBI Taxonomy" id="874455"/>
    <lineage>
        <taxon>Eukaryota</taxon>
        <taxon>Metazoa</taxon>
        <taxon>Ecdysozoa</taxon>
        <taxon>Arthropoda</taxon>
        <taxon>Hexapoda</taxon>
        <taxon>Insecta</taxon>
        <taxon>Pterygota</taxon>
        <taxon>Neoptera</taxon>
        <taxon>Endopterygota</taxon>
        <taxon>Lepidoptera</taxon>
        <taxon>Glossata</taxon>
        <taxon>Ditrysia</taxon>
        <taxon>Noctuoidea</taxon>
        <taxon>Erebidae</taxon>
        <taxon>Arctiinae</taxon>
        <taxon>Arctia</taxon>
    </lineage>
</organism>
<proteinExistence type="inferred from homology"/>
<reference evidence="9 10" key="1">
    <citation type="submission" date="2020-04" db="EMBL/GenBank/DDBJ databases">
        <authorList>
            <person name="Wallbank WR R."/>
            <person name="Pardo Diaz C."/>
            <person name="Kozak K."/>
            <person name="Martin S."/>
            <person name="Jiggins C."/>
            <person name="Moest M."/>
            <person name="Warren A I."/>
            <person name="Byers J.R.P. K."/>
            <person name="Montejo-Kovacevich G."/>
            <person name="Yen C E."/>
        </authorList>
    </citation>
    <scope>NUCLEOTIDE SEQUENCE [LARGE SCALE GENOMIC DNA]</scope>
</reference>
<evidence type="ECO:0000259" key="8">
    <source>
        <dbReference type="Pfam" id="PF04572"/>
    </source>
</evidence>
<keyword evidence="5" id="KW-0333">Golgi apparatus</keyword>
<evidence type="ECO:0000313" key="9">
    <source>
        <dbReference type="EMBL" id="CAB3253053.1"/>
    </source>
</evidence>
<keyword evidence="7" id="KW-0812">Transmembrane</keyword>
<keyword evidence="6 7" id="KW-0472">Membrane</keyword>
<evidence type="ECO:0000256" key="7">
    <source>
        <dbReference type="SAM" id="Phobius"/>
    </source>
</evidence>
<feature type="domain" description="Alpha 1,4-glycosyltransferase" evidence="8">
    <location>
        <begin position="232"/>
        <end position="344"/>
    </location>
</feature>
<evidence type="ECO:0000256" key="3">
    <source>
        <dbReference type="ARBA" id="ARBA00022676"/>
    </source>
</evidence>
<dbReference type="InterPro" id="IPR007652">
    <property type="entry name" value="A1-4-GlycosylTfrase_dom"/>
</dbReference>
<name>A0A8S1ASD6_ARCPL</name>
<keyword evidence="3" id="KW-0328">Glycosyltransferase</keyword>
<comment type="caution">
    <text evidence="9">The sequence shown here is derived from an EMBL/GenBank/DDBJ whole genome shotgun (WGS) entry which is preliminary data.</text>
</comment>
<dbReference type="Pfam" id="PF04572">
    <property type="entry name" value="Gb3_synth"/>
    <property type="match status" value="1"/>
</dbReference>
<dbReference type="PROSITE" id="PS51257">
    <property type="entry name" value="PROKAR_LIPOPROTEIN"/>
    <property type="match status" value="1"/>
</dbReference>
<evidence type="ECO:0000256" key="5">
    <source>
        <dbReference type="ARBA" id="ARBA00023034"/>
    </source>
</evidence>
<dbReference type="GO" id="GO:0016758">
    <property type="term" value="F:hexosyltransferase activity"/>
    <property type="evidence" value="ECO:0007669"/>
    <property type="project" value="TreeGrafter"/>
</dbReference>
<dbReference type="PANTHER" id="PTHR12042:SF21">
    <property type="entry name" value="ALPHA1,4-GALACTOSYLTRANSFERASE 1-RELATED"/>
    <property type="match status" value="1"/>
</dbReference>
<accession>A0A8S1ASD6</accession>
<sequence length="351" mass="40494">MGKLSQNLSGPRYLLISFFFSFGCLYLILYFYQNHLELEETSTTIKPQIIHWTKLKTNLDCYYSVQDDALPSLENENFSTGDKAIFFHETSCRGGINSRQACAIESAARLHPKWQINLLFNSPVTEYIIKNSNLVKLLKYGNVKLGRLKINQYGKGTIVEDILTNQLKQSAHPIEHAADILRIVTLHKFGGVYLDTDSILVRNLEALPPNWIAKEEDSQVSSGAMAFTKDGFGRNLTTAILIELRDTFNPKSWSYNGPAAIKRVLNRMCPNYTNCKDLEVFSPKDFYPIYYTKHKFYFENGTLTNMEHPYMHHMWNYLTKDLKIEKYSPYAALARQFCPTIYKMYGDQFGE</sequence>
<dbReference type="InterPro" id="IPR029044">
    <property type="entry name" value="Nucleotide-diphossugar_trans"/>
</dbReference>
<dbReference type="Proteomes" id="UP000494256">
    <property type="component" value="Unassembled WGS sequence"/>
</dbReference>
<dbReference type="GO" id="GO:0000139">
    <property type="term" value="C:Golgi membrane"/>
    <property type="evidence" value="ECO:0007669"/>
    <property type="project" value="UniProtKB-SubCell"/>
</dbReference>